<feature type="transmembrane region" description="Helical" evidence="1">
    <location>
        <begin position="245"/>
        <end position="261"/>
    </location>
</feature>
<dbReference type="Proteomes" id="UP001081283">
    <property type="component" value="Unassembled WGS sequence"/>
</dbReference>
<feature type="transmembrane region" description="Helical" evidence="1">
    <location>
        <begin position="147"/>
        <end position="167"/>
    </location>
</feature>
<evidence type="ECO:0000313" key="3">
    <source>
        <dbReference type="Proteomes" id="UP001081283"/>
    </source>
</evidence>
<reference evidence="2" key="1">
    <citation type="submission" date="2022-10" db="EMBL/GenBank/DDBJ databases">
        <title>Hoeflea sp. J2-29, isolated from marine algae.</title>
        <authorList>
            <person name="Kristyanto S."/>
            <person name="Kim J.M."/>
            <person name="Jeon C.O."/>
        </authorList>
    </citation>
    <scope>NUCLEOTIDE SEQUENCE</scope>
    <source>
        <strain evidence="2">J2-29</strain>
    </source>
</reference>
<dbReference type="Pfam" id="PF05940">
    <property type="entry name" value="NnrS"/>
    <property type="match status" value="1"/>
</dbReference>
<feature type="transmembrane region" description="Helical" evidence="1">
    <location>
        <begin position="273"/>
        <end position="294"/>
    </location>
</feature>
<protein>
    <submittedName>
        <fullName evidence="2">NnrS family protein</fullName>
    </submittedName>
</protein>
<accession>A0ABT3YHB9</accession>
<gene>
    <name evidence="2" type="ORF">OEG82_13400</name>
</gene>
<evidence type="ECO:0000256" key="1">
    <source>
        <dbReference type="SAM" id="Phobius"/>
    </source>
</evidence>
<feature type="transmembrane region" description="Helical" evidence="1">
    <location>
        <begin position="219"/>
        <end position="239"/>
    </location>
</feature>
<evidence type="ECO:0000313" key="2">
    <source>
        <dbReference type="EMBL" id="MCY0095012.1"/>
    </source>
</evidence>
<feature type="transmembrane region" description="Helical" evidence="1">
    <location>
        <begin position="21"/>
        <end position="43"/>
    </location>
</feature>
<feature type="transmembrane region" description="Helical" evidence="1">
    <location>
        <begin position="364"/>
        <end position="387"/>
    </location>
</feature>
<feature type="transmembrane region" description="Helical" evidence="1">
    <location>
        <begin position="117"/>
        <end position="135"/>
    </location>
</feature>
<keyword evidence="3" id="KW-1185">Reference proteome</keyword>
<feature type="transmembrane region" description="Helical" evidence="1">
    <location>
        <begin position="338"/>
        <end position="358"/>
    </location>
</feature>
<comment type="caution">
    <text evidence="2">The sequence shown here is derived from an EMBL/GenBank/DDBJ whole genome shotgun (WGS) entry which is preliminary data.</text>
</comment>
<name>A0ABT3YHB9_9HYPH</name>
<sequence length="408" mass="43269">MSTTAARMRDWRGPAILSFGFRPFFLFGAAWAGLAMMLWVMMLSGHDPLRSAFDPVAWHAHELLFGYLGAVIAGFLLTAVPNWTGSLPVTGWPLAGLVALWLAGRVAVAVSTLMPPYLAMAVDLAFPIALAGFLAREIITGKNWKNLPVLALLGFWTLANAAFHQQALADGLPASGTGLRLGLAAAILLITLIGGRIVPSFTRNWLAARHATRLPAPFGRTDTVIVLVTALALAAWVIAPDQATTAILCLVAGLAQSWRLIRWQGWQTGSEALVWVLHMAYAFVPLGFFAIAGHSLLPVGTAATQHVWMAGAIGLMTLAVMTRASLGHAGRPLHATPAITALYLAMIISVGARFLAGAMPEEDWLLHLAAGGWVVAFGGFAVVYFPILTRPKAAKRKLSGGPAADAPK</sequence>
<dbReference type="RefSeq" id="WP_267612919.1">
    <property type="nucleotide sequence ID" value="NZ_JAOVZQ010000001.1"/>
</dbReference>
<dbReference type="EMBL" id="JAOVZQ010000001">
    <property type="protein sequence ID" value="MCY0095012.1"/>
    <property type="molecule type" value="Genomic_DNA"/>
</dbReference>
<feature type="transmembrane region" description="Helical" evidence="1">
    <location>
        <begin position="306"/>
        <end position="326"/>
    </location>
</feature>
<feature type="transmembrane region" description="Helical" evidence="1">
    <location>
        <begin position="63"/>
        <end position="80"/>
    </location>
</feature>
<keyword evidence="1" id="KW-1133">Transmembrane helix</keyword>
<keyword evidence="1" id="KW-0472">Membrane</keyword>
<feature type="transmembrane region" description="Helical" evidence="1">
    <location>
        <begin position="179"/>
        <end position="198"/>
    </location>
</feature>
<feature type="transmembrane region" description="Helical" evidence="1">
    <location>
        <begin position="92"/>
        <end position="111"/>
    </location>
</feature>
<proteinExistence type="predicted"/>
<keyword evidence="1" id="KW-0812">Transmembrane</keyword>
<dbReference type="InterPro" id="IPR010266">
    <property type="entry name" value="NnrS"/>
</dbReference>
<organism evidence="2 3">
    <name type="scientific">Hoeflea ulvae</name>
    <dbReference type="NCBI Taxonomy" id="2983764"/>
    <lineage>
        <taxon>Bacteria</taxon>
        <taxon>Pseudomonadati</taxon>
        <taxon>Pseudomonadota</taxon>
        <taxon>Alphaproteobacteria</taxon>
        <taxon>Hyphomicrobiales</taxon>
        <taxon>Rhizobiaceae</taxon>
        <taxon>Hoeflea</taxon>
    </lineage>
</organism>